<sequence>GKASCVLCVREFLPTM</sequence>
<organism evidence="1 3">
    <name type="scientific">Trichuris suis</name>
    <name type="common">pig whipworm</name>
    <dbReference type="NCBI Taxonomy" id="68888"/>
    <lineage>
        <taxon>Eukaryota</taxon>
        <taxon>Metazoa</taxon>
        <taxon>Ecdysozoa</taxon>
        <taxon>Nematoda</taxon>
        <taxon>Enoplea</taxon>
        <taxon>Dorylaimia</taxon>
        <taxon>Trichinellida</taxon>
        <taxon>Trichuridae</taxon>
        <taxon>Trichuris</taxon>
    </lineage>
</organism>
<accession>A0A085MA75</accession>
<proteinExistence type="predicted"/>
<keyword evidence="3" id="KW-1185">Reference proteome</keyword>
<evidence type="ECO:0000313" key="3">
    <source>
        <dbReference type="Proteomes" id="UP000030764"/>
    </source>
</evidence>
<evidence type="ECO:0000313" key="2">
    <source>
        <dbReference type="EMBL" id="KFD71257.1"/>
    </source>
</evidence>
<reference evidence="1 3" key="1">
    <citation type="journal article" date="2014" name="Nat. Genet.">
        <title>Genome and transcriptome of the porcine whipworm Trichuris suis.</title>
        <authorList>
            <person name="Jex A.R."/>
            <person name="Nejsum P."/>
            <person name="Schwarz E.M."/>
            <person name="Hu L."/>
            <person name="Young N.D."/>
            <person name="Hall R.S."/>
            <person name="Korhonen P.K."/>
            <person name="Liao S."/>
            <person name="Thamsborg S."/>
            <person name="Xia J."/>
            <person name="Xu P."/>
            <person name="Wang S."/>
            <person name="Scheerlinck J.P."/>
            <person name="Hofmann A."/>
            <person name="Sternberg P.W."/>
            <person name="Wang J."/>
            <person name="Gasser R.B."/>
        </authorList>
    </citation>
    <scope>NUCLEOTIDE SEQUENCE [LARGE SCALE GENOMIC DNA]</scope>
    <source>
        <strain evidence="2">DCEP-RM93F</strain>
        <strain evidence="1">DCEP-RM93M</strain>
    </source>
</reference>
<feature type="non-terminal residue" evidence="1">
    <location>
        <position position="16"/>
    </location>
</feature>
<gene>
    <name evidence="1" type="ORF">M513_04898</name>
    <name evidence="2" type="ORF">M514_16604</name>
</gene>
<evidence type="ECO:0000313" key="1">
    <source>
        <dbReference type="EMBL" id="KFD54121.1"/>
    </source>
</evidence>
<dbReference type="EMBL" id="KL363210">
    <property type="protein sequence ID" value="KFD54121.1"/>
    <property type="molecule type" value="Genomic_DNA"/>
</dbReference>
<dbReference type="EMBL" id="KL367483">
    <property type="protein sequence ID" value="KFD71257.1"/>
    <property type="molecule type" value="Genomic_DNA"/>
</dbReference>
<dbReference type="AlphaFoldDB" id="A0A085MA75"/>
<dbReference type="Proteomes" id="UP000030758">
    <property type="component" value="Unassembled WGS sequence"/>
</dbReference>
<dbReference type="Proteomes" id="UP000030764">
    <property type="component" value="Unassembled WGS sequence"/>
</dbReference>
<name>A0A085MA75_9BILA</name>
<feature type="non-terminal residue" evidence="1">
    <location>
        <position position="1"/>
    </location>
</feature>
<protein>
    <submittedName>
        <fullName evidence="1">Uncharacterized protein</fullName>
    </submittedName>
</protein>